<evidence type="ECO:0000313" key="3">
    <source>
        <dbReference type="Proteomes" id="UP001591681"/>
    </source>
</evidence>
<organism evidence="2 3">
    <name type="scientific">Coilia grayii</name>
    <name type="common">Gray's grenadier anchovy</name>
    <dbReference type="NCBI Taxonomy" id="363190"/>
    <lineage>
        <taxon>Eukaryota</taxon>
        <taxon>Metazoa</taxon>
        <taxon>Chordata</taxon>
        <taxon>Craniata</taxon>
        <taxon>Vertebrata</taxon>
        <taxon>Euteleostomi</taxon>
        <taxon>Actinopterygii</taxon>
        <taxon>Neopterygii</taxon>
        <taxon>Teleostei</taxon>
        <taxon>Clupei</taxon>
        <taxon>Clupeiformes</taxon>
        <taxon>Clupeoidei</taxon>
        <taxon>Engraulidae</taxon>
        <taxon>Coilinae</taxon>
        <taxon>Coilia</taxon>
    </lineage>
</organism>
<sequence length="301" mass="33754">MDGPNVNCKALEKLQQDRAEEFGSKLIVVGSCGLHTLHNSFKGGFTIWQLDKSLLKRFIKSEVLRNITPLQLINLDSTDKAARVPLKNVDIGLGAETVRLNRSPSLYSNRCNVFLHGHMSKPYPELWDFCEKLLLLSHGQATVERGFSVNKEVEADNMQEDAIVAQRLICDYIFVCGGVLNVPLTKELLGAAASARSHYRLYLEAERRKQESQAQKQKRKAVEDHIEELRKKTVVLTEVATSLENEADKCAEAAEGKSGTLMAQLITKSNVLRKRYKEKIAELKGVESELEAESAKLRKMS</sequence>
<dbReference type="Proteomes" id="UP001591681">
    <property type="component" value="Unassembled WGS sequence"/>
</dbReference>
<reference evidence="2 3" key="1">
    <citation type="submission" date="2024-09" db="EMBL/GenBank/DDBJ databases">
        <title>A chromosome-level genome assembly of Gray's grenadier anchovy, Coilia grayii.</title>
        <authorList>
            <person name="Fu Z."/>
        </authorList>
    </citation>
    <scope>NUCLEOTIDE SEQUENCE [LARGE SCALE GENOMIC DNA]</scope>
    <source>
        <strain evidence="2">G4</strain>
        <tissue evidence="2">Muscle</tissue>
    </source>
</reference>
<evidence type="ECO:0000313" key="2">
    <source>
        <dbReference type="EMBL" id="KAL2083672.1"/>
    </source>
</evidence>
<keyword evidence="1" id="KW-0175">Coiled coil</keyword>
<feature type="coiled-coil region" evidence="1">
    <location>
        <begin position="273"/>
        <end position="300"/>
    </location>
</feature>
<feature type="coiled-coil region" evidence="1">
    <location>
        <begin position="212"/>
        <end position="246"/>
    </location>
</feature>
<comment type="caution">
    <text evidence="2">The sequence shown here is derived from an EMBL/GenBank/DDBJ whole genome shotgun (WGS) entry which is preliminary data.</text>
</comment>
<accession>A0ABD1J934</accession>
<dbReference type="AlphaFoldDB" id="A0ABD1J934"/>
<protein>
    <submittedName>
        <fullName evidence="2">Uncharacterized protein</fullName>
    </submittedName>
</protein>
<gene>
    <name evidence="2" type="ORF">ACEWY4_021445</name>
</gene>
<proteinExistence type="predicted"/>
<name>A0ABD1J934_9TELE</name>
<keyword evidence="3" id="KW-1185">Reference proteome</keyword>
<dbReference type="EMBL" id="JBHFQA010000018">
    <property type="protein sequence ID" value="KAL2083672.1"/>
    <property type="molecule type" value="Genomic_DNA"/>
</dbReference>
<evidence type="ECO:0000256" key="1">
    <source>
        <dbReference type="SAM" id="Coils"/>
    </source>
</evidence>